<organism evidence="7 8">
    <name type="scientific">Chlorella ohadii</name>
    <dbReference type="NCBI Taxonomy" id="2649997"/>
    <lineage>
        <taxon>Eukaryota</taxon>
        <taxon>Viridiplantae</taxon>
        <taxon>Chlorophyta</taxon>
        <taxon>core chlorophytes</taxon>
        <taxon>Trebouxiophyceae</taxon>
        <taxon>Chlorellales</taxon>
        <taxon>Chlorellaceae</taxon>
        <taxon>Chlorella clade</taxon>
        <taxon>Chlorella</taxon>
    </lineage>
</organism>
<dbReference type="InterPro" id="IPR012951">
    <property type="entry name" value="BBE"/>
</dbReference>
<dbReference type="InterPro" id="IPR016167">
    <property type="entry name" value="FAD-bd_PCMH_sub1"/>
</dbReference>
<dbReference type="InterPro" id="IPR016169">
    <property type="entry name" value="FAD-bd_PCMH_sub2"/>
</dbReference>
<keyword evidence="5" id="KW-0560">Oxidoreductase</keyword>
<keyword evidence="8" id="KW-1185">Reference proteome</keyword>
<evidence type="ECO:0000256" key="2">
    <source>
        <dbReference type="ARBA" id="ARBA00005466"/>
    </source>
</evidence>
<accession>A0AAD5GY60</accession>
<dbReference type="Pfam" id="PF08031">
    <property type="entry name" value="BBE"/>
    <property type="match status" value="1"/>
</dbReference>
<dbReference type="Proteomes" id="UP001205105">
    <property type="component" value="Unassembled WGS sequence"/>
</dbReference>
<dbReference type="Pfam" id="PF01565">
    <property type="entry name" value="FAD_binding_4"/>
    <property type="match status" value="1"/>
</dbReference>
<dbReference type="InterPro" id="IPR036318">
    <property type="entry name" value="FAD-bd_PCMH-like_sf"/>
</dbReference>
<dbReference type="InterPro" id="IPR006094">
    <property type="entry name" value="Oxid_FAD_bind_N"/>
</dbReference>
<evidence type="ECO:0000256" key="3">
    <source>
        <dbReference type="ARBA" id="ARBA00022630"/>
    </source>
</evidence>
<dbReference type="SUPFAM" id="SSF56176">
    <property type="entry name" value="FAD-binding/transporter-associated domain-like"/>
    <property type="match status" value="1"/>
</dbReference>
<dbReference type="Gene3D" id="3.40.462.20">
    <property type="match status" value="1"/>
</dbReference>
<keyword evidence="3" id="KW-0285">Flavoprotein</keyword>
<evidence type="ECO:0000256" key="1">
    <source>
        <dbReference type="ARBA" id="ARBA00001974"/>
    </source>
</evidence>
<gene>
    <name evidence="7" type="ORF">COHA_009402</name>
</gene>
<comment type="caution">
    <text evidence="7">The sequence shown here is derived from an EMBL/GenBank/DDBJ whole genome shotgun (WGS) entry which is preliminary data.</text>
</comment>
<evidence type="ECO:0000256" key="5">
    <source>
        <dbReference type="ARBA" id="ARBA00023002"/>
    </source>
</evidence>
<dbReference type="AlphaFoldDB" id="A0AAD5GY60"/>
<evidence type="ECO:0000259" key="6">
    <source>
        <dbReference type="PROSITE" id="PS51387"/>
    </source>
</evidence>
<evidence type="ECO:0000313" key="8">
    <source>
        <dbReference type="Proteomes" id="UP001205105"/>
    </source>
</evidence>
<dbReference type="GO" id="GO:0071949">
    <property type="term" value="F:FAD binding"/>
    <property type="evidence" value="ECO:0007669"/>
    <property type="project" value="InterPro"/>
</dbReference>
<proteinExistence type="inferred from homology"/>
<evidence type="ECO:0000313" key="7">
    <source>
        <dbReference type="EMBL" id="KAI7836764.1"/>
    </source>
</evidence>
<name>A0AAD5GY60_9CHLO</name>
<dbReference type="Gene3D" id="3.30.43.10">
    <property type="entry name" value="Uridine Diphospho-n-acetylenolpyruvylglucosamine Reductase, domain 2"/>
    <property type="match status" value="1"/>
</dbReference>
<sequence>MRSLPLFGPCRAAAGFTAGRLLLAAAEDAAFAQLNATQADVQQLTNSLSGSAVLLGDPEYDKARNFTQLINLMYNDAAPALVVYAASEADVQGAVRFAAQRRRPLCVRSGGHDSTGASICDKGVVVDISQMNQIKVDTENEQAVLGGGVRFREFIEALAAEGQAALTGDCPTVGAPPALSGSFVVFEKLFGCISGFSLGGGWGKLTKSKGLGIDNVLSYRVVLPDGRLVVANETGEYSDLFWALRGGGHQNFGVVTGLTYRIFPQDQLLIWNATWDAAADPQRAAEVFYTWQEKYLNKDPLELSFYPHFYAERESGVQQVVMYAMYTDMSGGRKAAEKRLRALLEPLEALQPEQSSIAAISPTEMPGVTDGLENIIVAAMPPPGQQPQLWELKLGQYVNRSLTLQEYRSMIDGWATWPQLPAGYEGPAFTYAYLEPVEGTAAALPSNATAYVHRAVGFDVVTDIFFMAVPGAEEAAQAWLDDLYGKRWAPLLSGRAYQNYPSDAYADPQQPYKPQQMYFGDNLCRLVALKNKYDPTGVFKPAQGVPLSYPGCPK</sequence>
<dbReference type="Gene3D" id="3.30.465.10">
    <property type="match status" value="2"/>
</dbReference>
<dbReference type="InterPro" id="IPR006093">
    <property type="entry name" value="Oxy_OxRdtase_FAD_BS"/>
</dbReference>
<reference evidence="7" key="1">
    <citation type="submission" date="2020-11" db="EMBL/GenBank/DDBJ databases">
        <title>Chlorella ohadii genome sequencing and assembly.</title>
        <authorList>
            <person name="Murik O."/>
            <person name="Treves H."/>
            <person name="Kedem I."/>
            <person name="Shotland Y."/>
            <person name="Kaplan A."/>
        </authorList>
    </citation>
    <scope>NUCLEOTIDE SEQUENCE</scope>
    <source>
        <strain evidence="7">1</strain>
    </source>
</reference>
<dbReference type="PANTHER" id="PTHR42973">
    <property type="entry name" value="BINDING OXIDOREDUCTASE, PUTATIVE (AFU_ORTHOLOGUE AFUA_1G17690)-RELATED"/>
    <property type="match status" value="1"/>
</dbReference>
<protein>
    <recommendedName>
        <fullName evidence="6">FAD-binding PCMH-type domain-containing protein</fullName>
    </recommendedName>
</protein>
<evidence type="ECO:0000256" key="4">
    <source>
        <dbReference type="ARBA" id="ARBA00022827"/>
    </source>
</evidence>
<dbReference type="InterPro" id="IPR050416">
    <property type="entry name" value="FAD-linked_Oxidoreductase"/>
</dbReference>
<dbReference type="GO" id="GO:0016491">
    <property type="term" value="F:oxidoreductase activity"/>
    <property type="evidence" value="ECO:0007669"/>
    <property type="project" value="UniProtKB-KW"/>
</dbReference>
<comment type="cofactor">
    <cofactor evidence="1">
        <name>FAD</name>
        <dbReference type="ChEBI" id="CHEBI:57692"/>
    </cofactor>
</comment>
<feature type="domain" description="FAD-binding PCMH-type" evidence="6">
    <location>
        <begin position="75"/>
        <end position="265"/>
    </location>
</feature>
<dbReference type="InterPro" id="IPR016166">
    <property type="entry name" value="FAD-bd_PCMH"/>
</dbReference>
<dbReference type="EMBL" id="JADXDR010000177">
    <property type="protein sequence ID" value="KAI7836764.1"/>
    <property type="molecule type" value="Genomic_DNA"/>
</dbReference>
<keyword evidence="4" id="KW-0274">FAD</keyword>
<dbReference type="PROSITE" id="PS51387">
    <property type="entry name" value="FAD_PCMH"/>
    <property type="match status" value="1"/>
</dbReference>
<dbReference type="PROSITE" id="PS00862">
    <property type="entry name" value="OX2_COVAL_FAD"/>
    <property type="match status" value="1"/>
</dbReference>
<dbReference type="PANTHER" id="PTHR42973:SF39">
    <property type="entry name" value="FAD-BINDING PCMH-TYPE DOMAIN-CONTAINING PROTEIN"/>
    <property type="match status" value="1"/>
</dbReference>
<comment type="similarity">
    <text evidence="2">Belongs to the oxygen-dependent FAD-linked oxidoreductase family.</text>
</comment>